<feature type="transmembrane region" description="Helical" evidence="1">
    <location>
        <begin position="98"/>
        <end position="116"/>
    </location>
</feature>
<protein>
    <submittedName>
        <fullName evidence="2">Uncharacterized protein</fullName>
    </submittedName>
</protein>
<sequence>MAILDKASKTIFFTPVFWLVIYLPLYFSVFNVVFDQYPTLSFPFFNLYYLSMESNRNKGREKNLIFDFNTYYLHYLHTLRYDLSKGILLKIRGCFRQVCYYLLILHIYIYLIIFFSRHNTRYSNIFLMAIIKLFQTSSILRLNTAI</sequence>
<proteinExistence type="predicted"/>
<dbReference type="AlphaFoldDB" id="A0A8D8WA36"/>
<reference evidence="2" key="1">
    <citation type="submission" date="2021-05" db="EMBL/GenBank/DDBJ databases">
        <authorList>
            <person name="Alioto T."/>
            <person name="Alioto T."/>
            <person name="Gomez Garrido J."/>
        </authorList>
    </citation>
    <scope>NUCLEOTIDE SEQUENCE</scope>
</reference>
<keyword evidence="1" id="KW-1133">Transmembrane helix</keyword>
<organism evidence="2">
    <name type="scientific">Cacopsylla melanoneura</name>
    <dbReference type="NCBI Taxonomy" id="428564"/>
    <lineage>
        <taxon>Eukaryota</taxon>
        <taxon>Metazoa</taxon>
        <taxon>Ecdysozoa</taxon>
        <taxon>Arthropoda</taxon>
        <taxon>Hexapoda</taxon>
        <taxon>Insecta</taxon>
        <taxon>Pterygota</taxon>
        <taxon>Neoptera</taxon>
        <taxon>Paraneoptera</taxon>
        <taxon>Hemiptera</taxon>
        <taxon>Sternorrhyncha</taxon>
        <taxon>Psylloidea</taxon>
        <taxon>Psyllidae</taxon>
        <taxon>Psyllinae</taxon>
        <taxon>Cacopsylla</taxon>
    </lineage>
</organism>
<evidence type="ECO:0000256" key="1">
    <source>
        <dbReference type="SAM" id="Phobius"/>
    </source>
</evidence>
<evidence type="ECO:0000313" key="2">
    <source>
        <dbReference type="EMBL" id="CAG6650495.1"/>
    </source>
</evidence>
<keyword evidence="1" id="KW-0472">Membrane</keyword>
<keyword evidence="1" id="KW-0812">Transmembrane</keyword>
<accession>A0A8D8WA36</accession>
<dbReference type="EMBL" id="HBUF01162656">
    <property type="protein sequence ID" value="CAG6650495.1"/>
    <property type="molecule type" value="Transcribed_RNA"/>
</dbReference>
<feature type="transmembrane region" description="Helical" evidence="1">
    <location>
        <begin position="12"/>
        <end position="30"/>
    </location>
</feature>
<name>A0A8D8WA36_9HEMI</name>